<comment type="caution">
    <text evidence="10">The sequence shown here is derived from an EMBL/GenBank/DDBJ whole genome shotgun (WGS) entry which is preliminary data.</text>
</comment>
<feature type="region of interest" description="Disordered" evidence="8">
    <location>
        <begin position="1"/>
        <end position="23"/>
    </location>
</feature>
<keyword evidence="6" id="KW-0255">Endonuclease</keyword>
<evidence type="ECO:0000256" key="6">
    <source>
        <dbReference type="ARBA" id="ARBA00022759"/>
    </source>
</evidence>
<evidence type="ECO:0000256" key="8">
    <source>
        <dbReference type="SAM" id="MobiDB-lite"/>
    </source>
</evidence>
<dbReference type="GeneID" id="28871801"/>
<feature type="region of interest" description="Disordered" evidence="8">
    <location>
        <begin position="223"/>
        <end position="257"/>
    </location>
</feature>
<dbReference type="InterPro" id="IPR009027">
    <property type="entry name" value="Ribosomal_bL9/RNase_H1_N"/>
</dbReference>
<dbReference type="AlphaFoldDB" id="A0A1B7XV26"/>
<dbReference type="Gene3D" id="3.40.970.10">
    <property type="entry name" value="Ribonuclease H1, N-terminal domain"/>
    <property type="match status" value="2"/>
</dbReference>
<dbReference type="Gene3D" id="3.30.420.10">
    <property type="entry name" value="Ribonuclease H-like superfamily/Ribonuclease H"/>
    <property type="match status" value="1"/>
</dbReference>
<dbReference type="InterPro" id="IPR012337">
    <property type="entry name" value="RNaseH-like_sf"/>
</dbReference>
<dbReference type="Pfam" id="PF00075">
    <property type="entry name" value="RNase_H"/>
    <property type="match status" value="1"/>
</dbReference>
<protein>
    <recommendedName>
        <fullName evidence="3">ribonuclease H</fullName>
        <ecNumber evidence="3">3.1.26.4</ecNumber>
    </recommendedName>
</protein>
<dbReference type="KEGG" id="chig:CH63R_12720"/>
<dbReference type="FunFam" id="3.30.420.10:FF:000090">
    <property type="entry name" value="Ribonuclease H"/>
    <property type="match status" value="1"/>
</dbReference>
<dbReference type="GO" id="GO:0043137">
    <property type="term" value="P:DNA replication, removal of RNA primer"/>
    <property type="evidence" value="ECO:0007669"/>
    <property type="project" value="TreeGrafter"/>
</dbReference>
<dbReference type="OrthoDB" id="407198at2759"/>
<proteinExistence type="inferred from homology"/>
<dbReference type="Pfam" id="PF01693">
    <property type="entry name" value="Cauli_VI"/>
    <property type="match status" value="2"/>
</dbReference>
<dbReference type="InterPro" id="IPR036397">
    <property type="entry name" value="RNaseH_sf"/>
</dbReference>
<reference evidence="11" key="1">
    <citation type="journal article" date="2017" name="BMC Genomics">
        <title>Gapless genome assembly of Colletotrichum higginsianum reveals chromosome structure and association of transposable elements with secondary metabolite gene clusters.</title>
        <authorList>
            <person name="Dallery J.-F."/>
            <person name="Lapalu N."/>
            <person name="Zampounis A."/>
            <person name="Pigne S."/>
            <person name="Luyten I."/>
            <person name="Amselem J."/>
            <person name="Wittenberg A.H.J."/>
            <person name="Zhou S."/>
            <person name="de Queiroz M.V."/>
            <person name="Robin G.P."/>
            <person name="Auger A."/>
            <person name="Hainaut M."/>
            <person name="Henrissat B."/>
            <person name="Kim K.-T."/>
            <person name="Lee Y.-H."/>
            <person name="Lespinet O."/>
            <person name="Schwartz D.C."/>
            <person name="Thon M.R."/>
            <person name="O'Connell R.J."/>
        </authorList>
    </citation>
    <scope>NUCLEOTIDE SEQUENCE [LARGE SCALE GENOMIC DNA]</scope>
    <source>
        <strain evidence="11">IMI 349063</strain>
    </source>
</reference>
<sequence length="424" mass="47287">MRLQAQAPWTKATDLFNPRARATTTTRRIPLPPILIRRRAAAFWQGRPDDRDRTLQLLSTILNDLYDMPANKRGAPSSNSTSSKKRRTDKDVQKYYAVRTGARPGIYLTWAECQKQTAGFRGAQWVVPADKSFLTREDAQAFVEGKKIPSEEGEEKPLRFYAVARGIFTGIFMDWGTASLAIAGTKGPKYKKFDTYEDALAFIREWGDEQTIAIAEKEARRNGMTVPSSNKTFVKAEKSEDTSDSDDDSEQSDDILSVEPETKIYTQVYTDGSSLGNGTAGSVAGVGVYFGPNDPRNVSERLEGELQTNQRAELTAILRAFQLSPLTQPIEIVTDSKYSIKCVTEWYENWEKNKWRTSTNNEVKNKDLIQAVREEIAKRDAAGTKTNFVWVKGHNNHPGNAAADELAVAGASMGLPAKGRKKLK</sequence>
<dbReference type="InterPro" id="IPR050092">
    <property type="entry name" value="RNase_H"/>
</dbReference>
<evidence type="ECO:0000256" key="2">
    <source>
        <dbReference type="ARBA" id="ARBA00005300"/>
    </source>
</evidence>
<dbReference type="PROSITE" id="PS50879">
    <property type="entry name" value="RNASE_H_1"/>
    <property type="match status" value="1"/>
</dbReference>
<dbReference type="CDD" id="cd09280">
    <property type="entry name" value="RNase_HI_eukaryote_like"/>
    <property type="match status" value="1"/>
</dbReference>
<comment type="similarity">
    <text evidence="2">Belongs to the RNase H family.</text>
</comment>
<dbReference type="VEuPathDB" id="FungiDB:CH63R_12720"/>
<feature type="region of interest" description="Disordered" evidence="8">
    <location>
        <begin position="69"/>
        <end position="91"/>
    </location>
</feature>
<dbReference type="InterPro" id="IPR002156">
    <property type="entry name" value="RNaseH_domain"/>
</dbReference>
<evidence type="ECO:0000256" key="1">
    <source>
        <dbReference type="ARBA" id="ARBA00000077"/>
    </source>
</evidence>
<evidence type="ECO:0000256" key="7">
    <source>
        <dbReference type="ARBA" id="ARBA00022801"/>
    </source>
</evidence>
<dbReference type="PANTHER" id="PTHR10642">
    <property type="entry name" value="RIBONUCLEASE H1"/>
    <property type="match status" value="1"/>
</dbReference>
<evidence type="ECO:0000256" key="4">
    <source>
        <dbReference type="ARBA" id="ARBA00022722"/>
    </source>
</evidence>
<dbReference type="InterPro" id="IPR037056">
    <property type="entry name" value="RNase_H1_N_sf"/>
</dbReference>
<keyword evidence="5" id="KW-0479">Metal-binding</keyword>
<keyword evidence="7" id="KW-0378">Hydrolase</keyword>
<dbReference type="InterPro" id="IPR011320">
    <property type="entry name" value="RNase_H1_N"/>
</dbReference>
<organism evidence="10 11">
    <name type="scientific">Colletotrichum higginsianum (strain IMI 349063)</name>
    <name type="common">Crucifer anthracnose fungus</name>
    <dbReference type="NCBI Taxonomy" id="759273"/>
    <lineage>
        <taxon>Eukaryota</taxon>
        <taxon>Fungi</taxon>
        <taxon>Dikarya</taxon>
        <taxon>Ascomycota</taxon>
        <taxon>Pezizomycotina</taxon>
        <taxon>Sordariomycetes</taxon>
        <taxon>Hypocreomycetidae</taxon>
        <taxon>Glomerellales</taxon>
        <taxon>Glomerellaceae</taxon>
        <taxon>Colletotrichum</taxon>
        <taxon>Colletotrichum destructivum species complex</taxon>
    </lineage>
</organism>
<evidence type="ECO:0000313" key="10">
    <source>
        <dbReference type="EMBL" id="OBR03593.1"/>
    </source>
</evidence>
<evidence type="ECO:0000256" key="5">
    <source>
        <dbReference type="ARBA" id="ARBA00022723"/>
    </source>
</evidence>
<evidence type="ECO:0000259" key="9">
    <source>
        <dbReference type="PROSITE" id="PS50879"/>
    </source>
</evidence>
<name>A0A1B7XV26_COLHI</name>
<gene>
    <name evidence="10" type="ORF">CH63R_12720</name>
</gene>
<dbReference type="EC" id="3.1.26.4" evidence="3"/>
<dbReference type="SUPFAM" id="SSF55658">
    <property type="entry name" value="L9 N-domain-like"/>
    <property type="match status" value="2"/>
</dbReference>
<feature type="domain" description="RNase H type-1" evidence="9">
    <location>
        <begin position="262"/>
        <end position="412"/>
    </location>
</feature>
<dbReference type="RefSeq" id="XP_018152111.1">
    <property type="nucleotide sequence ID" value="XM_018307694.1"/>
</dbReference>
<dbReference type="Proteomes" id="UP000092177">
    <property type="component" value="Chromosome 9"/>
</dbReference>
<dbReference type="SUPFAM" id="SSF53098">
    <property type="entry name" value="Ribonuclease H-like"/>
    <property type="match status" value="1"/>
</dbReference>
<evidence type="ECO:0000256" key="3">
    <source>
        <dbReference type="ARBA" id="ARBA00012180"/>
    </source>
</evidence>
<dbReference type="EMBL" id="LTAN01000009">
    <property type="protein sequence ID" value="OBR03593.1"/>
    <property type="molecule type" value="Genomic_DNA"/>
</dbReference>
<dbReference type="PANTHER" id="PTHR10642:SF26">
    <property type="entry name" value="RIBONUCLEASE H1"/>
    <property type="match status" value="1"/>
</dbReference>
<dbReference type="GO" id="GO:0046872">
    <property type="term" value="F:metal ion binding"/>
    <property type="evidence" value="ECO:0007669"/>
    <property type="project" value="UniProtKB-KW"/>
</dbReference>
<dbReference type="GO" id="GO:0003676">
    <property type="term" value="F:nucleic acid binding"/>
    <property type="evidence" value="ECO:0007669"/>
    <property type="project" value="InterPro"/>
</dbReference>
<dbReference type="GO" id="GO:0004523">
    <property type="term" value="F:RNA-DNA hybrid ribonuclease activity"/>
    <property type="evidence" value="ECO:0007669"/>
    <property type="project" value="UniProtKB-EC"/>
</dbReference>
<evidence type="ECO:0000313" key="11">
    <source>
        <dbReference type="Proteomes" id="UP000092177"/>
    </source>
</evidence>
<keyword evidence="11" id="KW-1185">Reference proteome</keyword>
<keyword evidence="4" id="KW-0540">Nuclease</keyword>
<comment type="catalytic activity">
    <reaction evidence="1">
        <text>Endonucleolytic cleavage to 5'-phosphomonoester.</text>
        <dbReference type="EC" id="3.1.26.4"/>
    </reaction>
</comment>
<accession>A0A1B7XV26</accession>
<feature type="compositionally biased region" description="Acidic residues" evidence="8">
    <location>
        <begin position="242"/>
        <end position="253"/>
    </location>
</feature>